<dbReference type="GO" id="GO:0005524">
    <property type="term" value="F:ATP binding"/>
    <property type="evidence" value="ECO:0007669"/>
    <property type="project" value="UniProtKB-KW"/>
</dbReference>
<evidence type="ECO:0000259" key="5">
    <source>
        <dbReference type="PROSITE" id="PS50893"/>
    </source>
</evidence>
<dbReference type="EMBL" id="DVHC01000027">
    <property type="protein sequence ID" value="HIR58894.1"/>
    <property type="molecule type" value="Genomic_DNA"/>
</dbReference>
<protein>
    <submittedName>
        <fullName evidence="6">ATP-binding cassette domain-containing protein</fullName>
    </submittedName>
</protein>
<dbReference type="InterPro" id="IPR003439">
    <property type="entry name" value="ABC_transporter-like_ATP-bd"/>
</dbReference>
<dbReference type="PROSITE" id="PS50893">
    <property type="entry name" value="ABC_TRANSPORTER_2"/>
    <property type="match status" value="1"/>
</dbReference>
<dbReference type="InterPro" id="IPR050095">
    <property type="entry name" value="ECF_ABC_transporter_ATP-bd"/>
</dbReference>
<evidence type="ECO:0000256" key="4">
    <source>
        <dbReference type="ARBA" id="ARBA00022840"/>
    </source>
</evidence>
<name>A0A9D1DU43_9FIRM</name>
<reference evidence="6" key="1">
    <citation type="submission" date="2020-10" db="EMBL/GenBank/DDBJ databases">
        <authorList>
            <person name="Gilroy R."/>
        </authorList>
    </citation>
    <scope>NUCLEOTIDE SEQUENCE</scope>
    <source>
        <strain evidence="6">CHK184-20233</strain>
    </source>
</reference>
<dbReference type="PANTHER" id="PTHR43553">
    <property type="entry name" value="HEAVY METAL TRANSPORTER"/>
    <property type="match status" value="1"/>
</dbReference>
<reference evidence="6" key="2">
    <citation type="journal article" date="2021" name="PeerJ">
        <title>Extensive microbial diversity within the chicken gut microbiome revealed by metagenomics and culture.</title>
        <authorList>
            <person name="Gilroy R."/>
            <person name="Ravi A."/>
            <person name="Getino M."/>
            <person name="Pursley I."/>
            <person name="Horton D.L."/>
            <person name="Alikhan N.F."/>
            <person name="Baker D."/>
            <person name="Gharbi K."/>
            <person name="Hall N."/>
            <person name="Watson M."/>
            <person name="Adriaenssens E.M."/>
            <person name="Foster-Nyarko E."/>
            <person name="Jarju S."/>
            <person name="Secka A."/>
            <person name="Antonio M."/>
            <person name="Oren A."/>
            <person name="Chaudhuri R.R."/>
            <person name="La Ragione R."/>
            <person name="Hildebrand F."/>
            <person name="Pallen M.J."/>
        </authorList>
    </citation>
    <scope>NUCLEOTIDE SEQUENCE</scope>
    <source>
        <strain evidence="6">CHK184-20233</strain>
    </source>
</reference>
<evidence type="ECO:0000313" key="6">
    <source>
        <dbReference type="EMBL" id="HIR58894.1"/>
    </source>
</evidence>
<evidence type="ECO:0000313" key="7">
    <source>
        <dbReference type="Proteomes" id="UP000824232"/>
    </source>
</evidence>
<comment type="caution">
    <text evidence="6">The sequence shown here is derived from an EMBL/GenBank/DDBJ whole genome shotgun (WGS) entry which is preliminary data.</text>
</comment>
<dbReference type="GO" id="GO:0043190">
    <property type="term" value="C:ATP-binding cassette (ABC) transporter complex"/>
    <property type="evidence" value="ECO:0007669"/>
    <property type="project" value="TreeGrafter"/>
</dbReference>
<feature type="domain" description="ABC transporter" evidence="5">
    <location>
        <begin position="5"/>
        <end position="223"/>
    </location>
</feature>
<dbReference type="Gene3D" id="3.40.50.300">
    <property type="entry name" value="P-loop containing nucleotide triphosphate hydrolases"/>
    <property type="match status" value="1"/>
</dbReference>
<proteinExistence type="inferred from homology"/>
<dbReference type="GO" id="GO:0016887">
    <property type="term" value="F:ATP hydrolysis activity"/>
    <property type="evidence" value="ECO:0007669"/>
    <property type="project" value="InterPro"/>
</dbReference>
<dbReference type="AlphaFoldDB" id="A0A9D1DU43"/>
<evidence type="ECO:0000256" key="1">
    <source>
        <dbReference type="ARBA" id="ARBA00005417"/>
    </source>
</evidence>
<sequence>MSSLVSVDNLMLGPFTKFSIEIPLNSLVFVTGSNNSGKSLLLKVLAGLVNVKNKITYDKEIIKSGNDISYMACLTFNYDTVLKNIRYSVERLGYDDDKINVLVRDIAKDLHITNLLNKNIKDLNEYEKLRVCLASKTISNPKLLLLDDPCLFLSPIEKEEFMGFLEQLRTRGITIIISTSTLEEVIYTINSIIYVLDKGEIVSSGEMLEVLSNDSLLNKIGLELPFMVDLSVKLEYYNLTDKINMSPLGMVESLWK</sequence>
<keyword evidence="4 6" id="KW-0067">ATP-binding</keyword>
<keyword evidence="2" id="KW-0813">Transport</keyword>
<dbReference type="GO" id="GO:0042626">
    <property type="term" value="F:ATPase-coupled transmembrane transporter activity"/>
    <property type="evidence" value="ECO:0007669"/>
    <property type="project" value="TreeGrafter"/>
</dbReference>
<dbReference type="Proteomes" id="UP000824232">
    <property type="component" value="Unassembled WGS sequence"/>
</dbReference>
<keyword evidence="3" id="KW-0547">Nucleotide-binding</keyword>
<comment type="similarity">
    <text evidence="1">Belongs to the ABC transporter superfamily.</text>
</comment>
<accession>A0A9D1DU43</accession>
<gene>
    <name evidence="6" type="ORF">IAB38_02485</name>
</gene>
<dbReference type="SUPFAM" id="SSF52540">
    <property type="entry name" value="P-loop containing nucleoside triphosphate hydrolases"/>
    <property type="match status" value="1"/>
</dbReference>
<dbReference type="Pfam" id="PF00005">
    <property type="entry name" value="ABC_tran"/>
    <property type="match status" value="1"/>
</dbReference>
<evidence type="ECO:0000256" key="2">
    <source>
        <dbReference type="ARBA" id="ARBA00022448"/>
    </source>
</evidence>
<evidence type="ECO:0000256" key="3">
    <source>
        <dbReference type="ARBA" id="ARBA00022741"/>
    </source>
</evidence>
<organism evidence="6 7">
    <name type="scientific">Candidatus Onthousia excrementipullorum</name>
    <dbReference type="NCBI Taxonomy" id="2840884"/>
    <lineage>
        <taxon>Bacteria</taxon>
        <taxon>Bacillati</taxon>
        <taxon>Bacillota</taxon>
        <taxon>Bacilli</taxon>
        <taxon>Candidatus Onthousia</taxon>
    </lineage>
</organism>
<dbReference type="InterPro" id="IPR027417">
    <property type="entry name" value="P-loop_NTPase"/>
</dbReference>